<organism evidence="1 2">
    <name type="scientific">Anaerospora hongkongensis</name>
    <dbReference type="NCBI Taxonomy" id="244830"/>
    <lineage>
        <taxon>Bacteria</taxon>
        <taxon>Bacillati</taxon>
        <taxon>Bacillota</taxon>
        <taxon>Negativicutes</taxon>
        <taxon>Selenomonadales</taxon>
        <taxon>Sporomusaceae</taxon>
        <taxon>Anaerospora</taxon>
    </lineage>
</organism>
<evidence type="ECO:0000313" key="1">
    <source>
        <dbReference type="EMBL" id="TCL35047.1"/>
    </source>
</evidence>
<name>A0A4R1PW04_9FIRM</name>
<evidence type="ECO:0000313" key="2">
    <source>
        <dbReference type="Proteomes" id="UP000295063"/>
    </source>
</evidence>
<dbReference type="OrthoDB" id="1675927at2"/>
<protein>
    <recommendedName>
        <fullName evidence="3">PilX-like prepilin protein</fullName>
    </recommendedName>
</protein>
<reference evidence="1 2" key="1">
    <citation type="submission" date="2019-03" db="EMBL/GenBank/DDBJ databases">
        <title>Genomic Encyclopedia of Type Strains, Phase IV (KMG-IV): sequencing the most valuable type-strain genomes for metagenomic binning, comparative biology and taxonomic classification.</title>
        <authorList>
            <person name="Goeker M."/>
        </authorList>
    </citation>
    <scope>NUCLEOTIDE SEQUENCE [LARGE SCALE GENOMIC DNA]</scope>
    <source>
        <strain evidence="1 2">DSM 15969</strain>
    </source>
</reference>
<gene>
    <name evidence="1" type="ORF">EV210_11464</name>
</gene>
<proteinExistence type="predicted"/>
<evidence type="ECO:0008006" key="3">
    <source>
        <dbReference type="Google" id="ProtNLM"/>
    </source>
</evidence>
<dbReference type="RefSeq" id="WP_132082758.1">
    <property type="nucleotide sequence ID" value="NZ_SLUI01000014.1"/>
</dbReference>
<accession>A0A4R1PW04</accession>
<keyword evidence="2" id="KW-1185">Reference proteome</keyword>
<dbReference type="Proteomes" id="UP000295063">
    <property type="component" value="Unassembled WGS sequence"/>
</dbReference>
<sequence length="328" mass="34326">MSAITVKNRGSAGITALIMMLILLSAGMAAITLSSTESTIASGYRDGIASQYLAEAGALWALTQLKKENREVITNIQTTGEYKGSSLTNKNSSATKGTYQVSIANPDHPQDKGSRIITAVGTVSGSKAARTVGLLVNGVRTNGGIYENAVYSGNEIAIGEEGVIGGNAAAAGNIRGSQRVTGSCKPNNKEQMPAFGFIDYKRNPQLVACILKEQRVILRTAVHYVDQDFEVGGLIHNITGENVTIFVKGNVIINDGAEWKGLITIVAGGAVTVKQQASADLILIAFGDSASVVQEKAVVNGSIIAKGAVLINGTVRRGLQVAAWKNHK</sequence>
<dbReference type="EMBL" id="SLUI01000014">
    <property type="protein sequence ID" value="TCL35047.1"/>
    <property type="molecule type" value="Genomic_DNA"/>
</dbReference>
<comment type="caution">
    <text evidence="1">The sequence shown here is derived from an EMBL/GenBank/DDBJ whole genome shotgun (WGS) entry which is preliminary data.</text>
</comment>
<dbReference type="AlphaFoldDB" id="A0A4R1PW04"/>